<evidence type="ECO:0000313" key="6">
    <source>
        <dbReference type="EMBL" id="PSN69384.1"/>
    </source>
</evidence>
<dbReference type="GO" id="GO:0016020">
    <property type="term" value="C:membrane"/>
    <property type="evidence" value="ECO:0007669"/>
    <property type="project" value="UniProtKB-SubCell"/>
</dbReference>
<proteinExistence type="predicted"/>
<evidence type="ECO:0000256" key="2">
    <source>
        <dbReference type="ARBA" id="ARBA00022692"/>
    </source>
</evidence>
<dbReference type="AlphaFoldDB" id="A0A2T2NVF7"/>
<protein>
    <submittedName>
        <fullName evidence="6">Uncharacterized protein</fullName>
    </submittedName>
</protein>
<dbReference type="GO" id="GO:0046873">
    <property type="term" value="F:metal ion transmembrane transporter activity"/>
    <property type="evidence" value="ECO:0007669"/>
    <property type="project" value="InterPro"/>
</dbReference>
<keyword evidence="7" id="KW-1185">Reference proteome</keyword>
<feature type="transmembrane region" description="Helical" evidence="5">
    <location>
        <begin position="383"/>
        <end position="402"/>
    </location>
</feature>
<dbReference type="EMBL" id="KZ678133">
    <property type="protein sequence ID" value="PSN69384.1"/>
    <property type="molecule type" value="Genomic_DNA"/>
</dbReference>
<dbReference type="OrthoDB" id="3801263at2759"/>
<evidence type="ECO:0000256" key="5">
    <source>
        <dbReference type="SAM" id="Phobius"/>
    </source>
</evidence>
<evidence type="ECO:0000256" key="4">
    <source>
        <dbReference type="ARBA" id="ARBA00023136"/>
    </source>
</evidence>
<gene>
    <name evidence="6" type="ORF">BS50DRAFT_341128</name>
</gene>
<evidence type="ECO:0000256" key="1">
    <source>
        <dbReference type="ARBA" id="ARBA00004141"/>
    </source>
</evidence>
<accession>A0A2T2NVF7</accession>
<comment type="subcellular location">
    <subcellularLocation>
        <location evidence="1">Membrane</location>
        <topology evidence="1">Multi-pass membrane protein</topology>
    </subcellularLocation>
</comment>
<dbReference type="Proteomes" id="UP000240883">
    <property type="component" value="Unassembled WGS sequence"/>
</dbReference>
<evidence type="ECO:0000313" key="7">
    <source>
        <dbReference type="Proteomes" id="UP000240883"/>
    </source>
</evidence>
<evidence type="ECO:0000256" key="3">
    <source>
        <dbReference type="ARBA" id="ARBA00022989"/>
    </source>
</evidence>
<dbReference type="InterPro" id="IPR045863">
    <property type="entry name" value="CorA_TM1_TM2"/>
</dbReference>
<sequence length="590" mass="66142">MAAATRDYISDLSTEEIASPQLTWLRRYLQSSPGFASSNLHPVQPGSIQNGNAYYFTADFIDGTHNIFNTQDAADAVANTFGNNNVPVLTWPRTAGVPGTHPIKDHTTALLEPAALKSIAMKMQLNPDILLRHLNQNAHLSYRTHTREHLGFTRNRWDRSDRRVLRLCLDQANHMTVVMDQEPPDGPWTVLILADVDNCLGIDFNPNASHLQQPLRESTAAPHTAFDNAVTTLSPFDRKRVMDNPLSLVSLYTASVISSFSAHIELYQRNWSISYEPYANTSVVYGYAYHRDAVRQLAKRYTSHLRYLHRTLDNLDRFIASTRASDKASLTLLNAMVADFSHFAKEIGALKSQCDQFLEQQVSKLALQDARASMREAKDLKRLSYMAFIFVPLSLTSSFFGMNVRELGQGTTPVWVFVVTAVAILGASLLVMQASVAKWIEAPWKALCNFFGGIKDELFPTKLGEKLDMDNLHTVVFKPQAPRRNWRFWKRKAGKKDYGPLIVPPPAGMVSMGMPAETSQQQYSLMPAGALPQLSEAYYQSPAWPMPVVQPTYADPLQGRTVYTEMGPERPETIFTDDFPRPAARVTELG</sequence>
<dbReference type="SUPFAM" id="SSF144083">
    <property type="entry name" value="Magnesium transport protein CorA, transmembrane region"/>
    <property type="match status" value="1"/>
</dbReference>
<feature type="transmembrane region" description="Helical" evidence="5">
    <location>
        <begin position="414"/>
        <end position="432"/>
    </location>
</feature>
<dbReference type="Pfam" id="PF01544">
    <property type="entry name" value="CorA"/>
    <property type="match status" value="1"/>
</dbReference>
<organism evidence="6 7">
    <name type="scientific">Corynespora cassiicola Philippines</name>
    <dbReference type="NCBI Taxonomy" id="1448308"/>
    <lineage>
        <taxon>Eukaryota</taxon>
        <taxon>Fungi</taxon>
        <taxon>Dikarya</taxon>
        <taxon>Ascomycota</taxon>
        <taxon>Pezizomycotina</taxon>
        <taxon>Dothideomycetes</taxon>
        <taxon>Pleosporomycetidae</taxon>
        <taxon>Pleosporales</taxon>
        <taxon>Corynesporascaceae</taxon>
        <taxon>Corynespora</taxon>
    </lineage>
</organism>
<keyword evidence="2 5" id="KW-0812">Transmembrane</keyword>
<keyword evidence="3 5" id="KW-1133">Transmembrane helix</keyword>
<dbReference type="InterPro" id="IPR002523">
    <property type="entry name" value="MgTranspt_CorA/ZnTranspt_ZntB"/>
</dbReference>
<keyword evidence="4 5" id="KW-0472">Membrane</keyword>
<dbReference type="Gene3D" id="1.20.58.340">
    <property type="entry name" value="Magnesium transport protein CorA, transmembrane region"/>
    <property type="match status" value="1"/>
</dbReference>
<name>A0A2T2NVF7_CORCC</name>
<reference evidence="6 7" key="1">
    <citation type="journal article" date="2018" name="Front. Microbiol.">
        <title>Genome-Wide Analysis of Corynespora cassiicola Leaf Fall Disease Putative Effectors.</title>
        <authorList>
            <person name="Lopez D."/>
            <person name="Ribeiro S."/>
            <person name="Label P."/>
            <person name="Fumanal B."/>
            <person name="Venisse J.S."/>
            <person name="Kohler A."/>
            <person name="de Oliveira R.R."/>
            <person name="Labutti K."/>
            <person name="Lipzen A."/>
            <person name="Lail K."/>
            <person name="Bauer D."/>
            <person name="Ohm R.A."/>
            <person name="Barry K.W."/>
            <person name="Spatafora J."/>
            <person name="Grigoriev I.V."/>
            <person name="Martin F.M."/>
            <person name="Pujade-Renaud V."/>
        </authorList>
    </citation>
    <scope>NUCLEOTIDE SEQUENCE [LARGE SCALE GENOMIC DNA]</scope>
    <source>
        <strain evidence="6 7">Philippines</strain>
    </source>
</reference>